<feature type="transmembrane region" description="Helical" evidence="1">
    <location>
        <begin position="75"/>
        <end position="95"/>
    </location>
</feature>
<accession>A0AAW7ZV30</accession>
<dbReference type="EMBL" id="JAUPXB010000001">
    <property type="protein sequence ID" value="MDO7923426.1"/>
    <property type="molecule type" value="Genomic_DNA"/>
</dbReference>
<feature type="transmembrane region" description="Helical" evidence="1">
    <location>
        <begin position="190"/>
        <end position="211"/>
    </location>
</feature>
<keyword evidence="1" id="KW-0812">Transmembrane</keyword>
<feature type="transmembrane region" description="Helical" evidence="1">
    <location>
        <begin position="44"/>
        <end position="63"/>
    </location>
</feature>
<organism evidence="2 3">
    <name type="scientific">Enterobacter asburiae</name>
    <dbReference type="NCBI Taxonomy" id="61645"/>
    <lineage>
        <taxon>Bacteria</taxon>
        <taxon>Pseudomonadati</taxon>
        <taxon>Pseudomonadota</taxon>
        <taxon>Gammaproteobacteria</taxon>
        <taxon>Enterobacterales</taxon>
        <taxon>Enterobacteriaceae</taxon>
        <taxon>Enterobacter</taxon>
        <taxon>Enterobacter cloacae complex</taxon>
    </lineage>
</organism>
<sequence length="247" mass="27873">MSEERRNYEHIEKWEELINQNFHRSMVDAASSGVIETHSVFDKFSSWMVVGCGATAALMIVNIDKIIPYISTPGLRYAIFFLTLSACCGFVAKYFEINASISEAAGQKTTTIMKARVSEYEEAMKAFDDLTKHTGYQAKEGPTYEEFAESFIGLFPYNFLRKKLRQQVIRKQGLPEPGNRKAIHAVVHQSIIVCLQAAFYIVFLLTIAYSIKEGANKQVISSQADSLIKISRIWADFFPANTSNQPI</sequence>
<evidence type="ECO:0000256" key="1">
    <source>
        <dbReference type="SAM" id="Phobius"/>
    </source>
</evidence>
<proteinExistence type="predicted"/>
<keyword evidence="1" id="KW-0472">Membrane</keyword>
<comment type="caution">
    <text evidence="2">The sequence shown here is derived from an EMBL/GenBank/DDBJ whole genome shotgun (WGS) entry which is preliminary data.</text>
</comment>
<dbReference type="AlphaFoldDB" id="A0AAW7ZV30"/>
<dbReference type="Proteomes" id="UP001176432">
    <property type="component" value="Unassembled WGS sequence"/>
</dbReference>
<name>A0AAW7ZV30_ENTAS</name>
<dbReference type="RefSeq" id="WP_246916670.1">
    <property type="nucleotide sequence ID" value="NZ_CP083834.1"/>
</dbReference>
<gene>
    <name evidence="2" type="ORF">Q5934_18395</name>
</gene>
<reference evidence="2" key="1">
    <citation type="submission" date="2023-07" db="EMBL/GenBank/DDBJ databases">
        <title>Isolates cultured from stool samples of acute diarrhea patients.</title>
        <authorList>
            <person name="Jiang S."/>
        </authorList>
    </citation>
    <scope>NUCLEOTIDE SEQUENCE</scope>
    <source>
        <strain evidence="2">L4424</strain>
    </source>
</reference>
<evidence type="ECO:0000313" key="3">
    <source>
        <dbReference type="Proteomes" id="UP001176432"/>
    </source>
</evidence>
<keyword evidence="1" id="KW-1133">Transmembrane helix</keyword>
<evidence type="ECO:0008006" key="4">
    <source>
        <dbReference type="Google" id="ProtNLM"/>
    </source>
</evidence>
<evidence type="ECO:0000313" key="2">
    <source>
        <dbReference type="EMBL" id="MDO7923426.1"/>
    </source>
</evidence>
<protein>
    <recommendedName>
        <fullName evidence="4">SMODS and SLOG-associating 2TM effector domain-containing protein</fullName>
    </recommendedName>
</protein>